<evidence type="ECO:0000256" key="5">
    <source>
        <dbReference type="HAMAP-Rule" id="MF_01260"/>
    </source>
</evidence>
<name>A0ABP6W401_9GAMM</name>
<comment type="similarity">
    <text evidence="5">Belongs to the AB hydrolase superfamily. Carboxylesterase BioH family.</text>
</comment>
<feature type="active site" evidence="5">
    <location>
        <position position="234"/>
    </location>
</feature>
<feature type="binding site" evidence="5">
    <location>
        <begin position="142"/>
        <end position="146"/>
    </location>
    <ligand>
        <name>substrate</name>
    </ligand>
</feature>
<dbReference type="InterPro" id="IPR050228">
    <property type="entry name" value="Carboxylesterase_BioH"/>
</dbReference>
<dbReference type="InterPro" id="IPR000073">
    <property type="entry name" value="AB_hydrolase_1"/>
</dbReference>
<dbReference type="Proteomes" id="UP001500795">
    <property type="component" value="Unassembled WGS sequence"/>
</dbReference>
<gene>
    <name evidence="5 7" type="primary">bioH</name>
    <name evidence="7" type="ORF">GCM10022394_25670</name>
</gene>
<comment type="subunit">
    <text evidence="5">Monomer.</text>
</comment>
<dbReference type="PANTHER" id="PTHR43194">
    <property type="entry name" value="HYDROLASE ALPHA/BETA FOLD FAMILY"/>
    <property type="match status" value="1"/>
</dbReference>
<evidence type="ECO:0000259" key="6">
    <source>
        <dbReference type="Pfam" id="PF00561"/>
    </source>
</evidence>
<reference evidence="8" key="1">
    <citation type="journal article" date="2019" name="Int. J. Syst. Evol. Microbiol.">
        <title>The Global Catalogue of Microorganisms (GCM) 10K type strain sequencing project: providing services to taxonomists for standard genome sequencing and annotation.</title>
        <authorList>
            <consortium name="The Broad Institute Genomics Platform"/>
            <consortium name="The Broad Institute Genome Sequencing Center for Infectious Disease"/>
            <person name="Wu L."/>
            <person name="Ma J."/>
        </authorList>
    </citation>
    <scope>NUCLEOTIDE SEQUENCE [LARGE SCALE GENOMIC DNA]</scope>
    <source>
        <strain evidence="8">JCM 17110</strain>
    </source>
</reference>
<feature type="domain" description="AB hydrolase-1" evidence="6">
    <location>
        <begin position="14"/>
        <end position="241"/>
    </location>
</feature>
<keyword evidence="8" id="KW-1185">Reference proteome</keyword>
<comment type="subcellular location">
    <subcellularLocation>
        <location evidence="5">Cytoplasm</location>
    </subcellularLocation>
</comment>
<dbReference type="PANTHER" id="PTHR43194:SF5">
    <property type="entry name" value="PIMELOYL-[ACYL-CARRIER PROTEIN] METHYL ESTER ESTERASE"/>
    <property type="match status" value="1"/>
</dbReference>
<accession>A0ABP6W401</accession>
<evidence type="ECO:0000256" key="3">
    <source>
        <dbReference type="ARBA" id="ARBA00022756"/>
    </source>
</evidence>
<dbReference type="NCBIfam" id="TIGR01738">
    <property type="entry name" value="bioH"/>
    <property type="match status" value="1"/>
</dbReference>
<organism evidence="7 8">
    <name type="scientific">Zobellella aerophila</name>
    <dbReference type="NCBI Taxonomy" id="870480"/>
    <lineage>
        <taxon>Bacteria</taxon>
        <taxon>Pseudomonadati</taxon>
        <taxon>Pseudomonadota</taxon>
        <taxon>Gammaproteobacteria</taxon>
        <taxon>Aeromonadales</taxon>
        <taxon>Aeromonadaceae</taxon>
        <taxon>Zobellella</taxon>
    </lineage>
</organism>
<comment type="catalytic activity">
    <reaction evidence="5">
        <text>6-carboxyhexanoyl-[ACP] methyl ester + H2O = 6-carboxyhexanoyl-[ACP] + methanol + H(+)</text>
        <dbReference type="Rhea" id="RHEA:42700"/>
        <dbReference type="Rhea" id="RHEA-COMP:9955"/>
        <dbReference type="Rhea" id="RHEA-COMP:10186"/>
        <dbReference type="ChEBI" id="CHEBI:15377"/>
        <dbReference type="ChEBI" id="CHEBI:15378"/>
        <dbReference type="ChEBI" id="CHEBI:17790"/>
        <dbReference type="ChEBI" id="CHEBI:78846"/>
        <dbReference type="ChEBI" id="CHEBI:82735"/>
        <dbReference type="EC" id="3.1.1.85"/>
    </reaction>
</comment>
<keyword evidence="1 5" id="KW-0719">Serine esterase</keyword>
<sequence>MSLYIERRGQGPDLVLLHGWGMNGAVWHSFAEWLEQDFCLHLVDLPGFGESPALPANASLQDWTQAVLAVMPSQASLLGWSLGGLIATQLAVQQPGRVRHLVTLASSPKFVAEPDWPGIKPEVLAEFERQLADDHLQVVNRFLALQAMGSEHAREDIRRLRDSLSRKPAPDPQALASGLALLGQGDLRASLAMLEVPLLRLYGRLDGLVPRKAAALIDRLAPASQSHIEAKASHAPFISHPEATARVIREFLLS</sequence>
<protein>
    <recommendedName>
        <fullName evidence="5">Pimeloyl-[acyl-carrier protein] methyl ester esterase</fullName>
        <ecNumber evidence="5">3.1.1.85</ecNumber>
    </recommendedName>
    <alternativeName>
        <fullName evidence="5">Biotin synthesis protein BioH</fullName>
    </alternativeName>
    <alternativeName>
        <fullName evidence="5">Carboxylesterase BioH</fullName>
    </alternativeName>
</protein>
<feature type="active site" description="Nucleophile" evidence="5">
    <location>
        <position position="81"/>
    </location>
</feature>
<dbReference type="SUPFAM" id="SSF53474">
    <property type="entry name" value="alpha/beta-Hydrolases"/>
    <property type="match status" value="1"/>
</dbReference>
<dbReference type="EC" id="3.1.1.85" evidence="5"/>
<comment type="pathway">
    <text evidence="5">Cofactor biosynthesis; biotin biosynthesis.</text>
</comment>
<evidence type="ECO:0000313" key="8">
    <source>
        <dbReference type="Proteomes" id="UP001500795"/>
    </source>
</evidence>
<feature type="binding site" evidence="5">
    <location>
        <position position="234"/>
    </location>
    <ligand>
        <name>substrate</name>
    </ligand>
</feature>
<dbReference type="RefSeq" id="WP_344958632.1">
    <property type="nucleotide sequence ID" value="NZ_BAABCX010000003.1"/>
</dbReference>
<proteinExistence type="inferred from homology"/>
<evidence type="ECO:0000256" key="2">
    <source>
        <dbReference type="ARBA" id="ARBA00022490"/>
    </source>
</evidence>
<comment type="caution">
    <text evidence="7">The sequence shown here is derived from an EMBL/GenBank/DDBJ whole genome shotgun (WGS) entry which is preliminary data.</text>
</comment>
<keyword evidence="4 5" id="KW-0378">Hydrolase</keyword>
<feature type="active site" evidence="5">
    <location>
        <position position="206"/>
    </location>
</feature>
<evidence type="ECO:0000313" key="7">
    <source>
        <dbReference type="EMBL" id="GAA3544503.1"/>
    </source>
</evidence>
<dbReference type="InterPro" id="IPR010076">
    <property type="entry name" value="BioH"/>
</dbReference>
<dbReference type="Gene3D" id="3.40.50.1820">
    <property type="entry name" value="alpha/beta hydrolase"/>
    <property type="match status" value="1"/>
</dbReference>
<keyword evidence="2 5" id="KW-0963">Cytoplasm</keyword>
<evidence type="ECO:0000256" key="4">
    <source>
        <dbReference type="ARBA" id="ARBA00022801"/>
    </source>
</evidence>
<dbReference type="InterPro" id="IPR029058">
    <property type="entry name" value="AB_hydrolase_fold"/>
</dbReference>
<dbReference type="Pfam" id="PF00561">
    <property type="entry name" value="Abhydrolase_1"/>
    <property type="match status" value="1"/>
</dbReference>
<feature type="binding site" evidence="5">
    <location>
        <begin position="81"/>
        <end position="82"/>
    </location>
    <ligand>
        <name>substrate</name>
    </ligand>
</feature>
<keyword evidence="3 5" id="KW-0093">Biotin biosynthesis</keyword>
<comment type="function">
    <text evidence="5">The physiological role of BioH is to remove the methyl group introduced by BioC when the pimeloyl moiety is complete. It allows to synthesize pimeloyl-ACP via the fatty acid synthetic pathway through the hydrolysis of the ester bonds of pimeloyl-ACP esters.</text>
</comment>
<evidence type="ECO:0000256" key="1">
    <source>
        <dbReference type="ARBA" id="ARBA00022487"/>
    </source>
</evidence>
<dbReference type="HAMAP" id="MF_01260">
    <property type="entry name" value="Carboxylester"/>
    <property type="match status" value="1"/>
</dbReference>
<dbReference type="EMBL" id="BAABCX010000003">
    <property type="protein sequence ID" value="GAA3544503.1"/>
    <property type="molecule type" value="Genomic_DNA"/>
</dbReference>
<feature type="binding site" evidence="5">
    <location>
        <position position="20"/>
    </location>
    <ligand>
        <name>substrate</name>
    </ligand>
</feature>